<dbReference type="EMBL" id="BMEG01000005">
    <property type="protein sequence ID" value="GGD77317.1"/>
    <property type="molecule type" value="Genomic_DNA"/>
</dbReference>
<gene>
    <name evidence="2" type="ORF">GCM10010985_34810</name>
</gene>
<evidence type="ECO:0000313" key="3">
    <source>
        <dbReference type="Proteomes" id="UP000597138"/>
    </source>
</evidence>
<accession>A0ABQ1RRV4</accession>
<proteinExistence type="predicted"/>
<keyword evidence="3" id="KW-1185">Reference proteome</keyword>
<comment type="caution">
    <text evidence="2">The sequence shown here is derived from an EMBL/GenBank/DDBJ whole genome shotgun (WGS) entry which is preliminary data.</text>
</comment>
<reference evidence="3" key="1">
    <citation type="journal article" date="2019" name="Int. J. Syst. Evol. Microbiol.">
        <title>The Global Catalogue of Microorganisms (GCM) 10K type strain sequencing project: providing services to taxonomists for standard genome sequencing and annotation.</title>
        <authorList>
            <consortium name="The Broad Institute Genomics Platform"/>
            <consortium name="The Broad Institute Genome Sequencing Center for Infectious Disease"/>
            <person name="Wu L."/>
            <person name="Ma J."/>
        </authorList>
    </citation>
    <scope>NUCLEOTIDE SEQUENCE [LARGE SCALE GENOMIC DNA]</scope>
    <source>
        <strain evidence="3">CGMCC 1.11013</strain>
    </source>
</reference>
<protein>
    <submittedName>
        <fullName evidence="2">Uncharacterized protein</fullName>
    </submittedName>
</protein>
<dbReference type="Proteomes" id="UP000597138">
    <property type="component" value="Unassembled WGS sequence"/>
</dbReference>
<evidence type="ECO:0000313" key="2">
    <source>
        <dbReference type="EMBL" id="GGD77317.1"/>
    </source>
</evidence>
<sequence length="89" mass="10332">MSERHQRARNQRENADADSRKDGEREQDQHEAQEHSHRVRSKKWPLARPEGGWVGQIRDYESFLNRGLSVVDVIPRYGERAGEAHVSAN</sequence>
<name>A0ABQ1RRV4_9BURK</name>
<feature type="region of interest" description="Disordered" evidence="1">
    <location>
        <begin position="1"/>
        <end position="50"/>
    </location>
</feature>
<feature type="compositionally biased region" description="Basic and acidic residues" evidence="1">
    <location>
        <begin position="1"/>
        <end position="36"/>
    </location>
</feature>
<evidence type="ECO:0000256" key="1">
    <source>
        <dbReference type="SAM" id="MobiDB-lite"/>
    </source>
</evidence>
<organism evidence="2 3">
    <name type="scientific">Caballeronia grimmiae</name>
    <dbReference type="NCBI Taxonomy" id="1071679"/>
    <lineage>
        <taxon>Bacteria</taxon>
        <taxon>Pseudomonadati</taxon>
        <taxon>Pseudomonadota</taxon>
        <taxon>Betaproteobacteria</taxon>
        <taxon>Burkholderiales</taxon>
        <taxon>Burkholderiaceae</taxon>
        <taxon>Caballeronia</taxon>
    </lineage>
</organism>